<evidence type="ECO:0000313" key="3">
    <source>
        <dbReference type="Proteomes" id="UP000033854"/>
    </source>
</evidence>
<sequence length="360" mass="39917">MATLTQASITARKVIRSGLIGFVVITVLWYLGGALIRYYQTLNPAPLPNPTTDFGQLPKIDFPESESRPKLVLELPTGSIPTFVDRMRVYTQPVKRSTFTDAEKAIETAAALGFLFKPEQKSGSNYVWTNQDQLNSRLDMNIISGHFSLTRQWQNNPALASMASFTSDKAVIMDTENYLSRVGLLNSDIVGVEKVTYLKDDGGKLAVALSLSDADFVQLDLFRKNLDEVDPASKTKEVVASYPFYRGDPNKGLIRVIVSGSKNLSDKIINLSYGYNKIDYTKNGTYPIKTGEEAWAELESGSGFVYQGDSKAAEVKIRRVFLGYYDADVSTGYAMPVYIFLGDQGFTAYVSAVDESWIKK</sequence>
<proteinExistence type="predicted"/>
<evidence type="ECO:0000256" key="1">
    <source>
        <dbReference type="SAM" id="Phobius"/>
    </source>
</evidence>
<evidence type="ECO:0000313" key="2">
    <source>
        <dbReference type="EMBL" id="KKS43300.1"/>
    </source>
</evidence>
<accession>A0A0G0Z3J5</accession>
<keyword evidence="1" id="KW-0472">Membrane</keyword>
<keyword evidence="1" id="KW-0812">Transmembrane</keyword>
<feature type="transmembrane region" description="Helical" evidence="1">
    <location>
        <begin position="19"/>
        <end position="39"/>
    </location>
</feature>
<comment type="caution">
    <text evidence="2">The sequence shown here is derived from an EMBL/GenBank/DDBJ whole genome shotgun (WGS) entry which is preliminary data.</text>
</comment>
<dbReference type="EMBL" id="LCDA01000001">
    <property type="protein sequence ID" value="KKS43300.1"/>
    <property type="molecule type" value="Genomic_DNA"/>
</dbReference>
<protein>
    <submittedName>
        <fullName evidence="2">Uncharacterized protein</fullName>
    </submittedName>
</protein>
<keyword evidence="1" id="KW-1133">Transmembrane helix</keyword>
<dbReference type="Proteomes" id="UP000033854">
    <property type="component" value="Unassembled WGS sequence"/>
</dbReference>
<gene>
    <name evidence="2" type="ORF">UV06_C0001G0034</name>
</gene>
<reference evidence="2 3" key="1">
    <citation type="journal article" date="2015" name="Nature">
        <title>rRNA introns, odd ribosomes, and small enigmatic genomes across a large radiation of phyla.</title>
        <authorList>
            <person name="Brown C.T."/>
            <person name="Hug L.A."/>
            <person name="Thomas B.C."/>
            <person name="Sharon I."/>
            <person name="Castelle C.J."/>
            <person name="Singh A."/>
            <person name="Wilkins M.J."/>
            <person name="Williams K.H."/>
            <person name="Banfield J.F."/>
        </authorList>
    </citation>
    <scope>NUCLEOTIDE SEQUENCE [LARGE SCALE GENOMIC DNA]</scope>
</reference>
<organism evidence="2 3">
    <name type="scientific">Candidatus Collierbacteria bacterium GW2011_GWA2_42_17</name>
    <dbReference type="NCBI Taxonomy" id="1618378"/>
    <lineage>
        <taxon>Bacteria</taxon>
        <taxon>Candidatus Collieribacteriota</taxon>
    </lineage>
</organism>
<dbReference type="AlphaFoldDB" id="A0A0G0Z3J5"/>
<name>A0A0G0Z3J5_9BACT</name>